<dbReference type="SUPFAM" id="SSF56935">
    <property type="entry name" value="Porins"/>
    <property type="match status" value="1"/>
</dbReference>
<accession>A0A2W1N3Q6</accession>
<evidence type="ECO:0000256" key="2">
    <source>
        <dbReference type="ARBA" id="ARBA00023136"/>
    </source>
</evidence>
<evidence type="ECO:0000256" key="4">
    <source>
        <dbReference type="SAM" id="SignalP"/>
    </source>
</evidence>
<organism evidence="6 7">
    <name type="scientific">Putridiphycobacter roseus</name>
    <dbReference type="NCBI Taxonomy" id="2219161"/>
    <lineage>
        <taxon>Bacteria</taxon>
        <taxon>Pseudomonadati</taxon>
        <taxon>Bacteroidota</taxon>
        <taxon>Flavobacteriia</taxon>
        <taxon>Flavobacteriales</taxon>
        <taxon>Crocinitomicaceae</taxon>
        <taxon>Putridiphycobacter</taxon>
    </lineage>
</organism>
<dbReference type="OrthoDB" id="8764943at2"/>
<reference evidence="6 7" key="1">
    <citation type="submission" date="2018-06" db="EMBL/GenBank/DDBJ databases">
        <title>The draft genome sequence of Crocinitomix sp. SM1701.</title>
        <authorList>
            <person name="Zhang X."/>
        </authorList>
    </citation>
    <scope>NUCLEOTIDE SEQUENCE [LARGE SCALE GENOMIC DNA]</scope>
    <source>
        <strain evidence="6 7">SM1701</strain>
    </source>
</reference>
<evidence type="ECO:0000256" key="3">
    <source>
        <dbReference type="ARBA" id="ARBA00023237"/>
    </source>
</evidence>
<proteinExistence type="predicted"/>
<name>A0A2W1N3Q6_9FLAO</name>
<feature type="signal peptide" evidence="4">
    <location>
        <begin position="1"/>
        <end position="18"/>
    </location>
</feature>
<keyword evidence="4" id="KW-0732">Signal</keyword>
<dbReference type="AlphaFoldDB" id="A0A2W1N3Q6"/>
<sequence length="792" mass="88390">MKNFLLLFALLFSISSFSQKVHVKGIVLAEADVLPLANVAVFRTADSLFVKGAYLDSNAIDFSFNAGGKTNYFIKLTLPGYSDKIIDLLIDDTLVNLGIVTPEQNKELAAVDVVFTKEMYTRTMDGVTVNVEGTNLQTLTNLFEVLKASPKITSPDDINIEIIGRGSPLILVDRQAIISNDELKAIPANQIEKIEIITNPSAKYKAQGSGNGVIEVFTKNFHLEGYNMTVSGSGGVNTQLKPTAGLSLGLSLKKKKFSLNGYLGGNYNSSNGFGTTDGVTTDDSNRGLNSVTSFESQNTWQYYNVKGAYNLNEKQRITMGVNGYGSNGKNVNTSAMNYLQNDLITTSSIANSTNAWTWLNNSAFINYTVDTDTNKSNFEINLNYVNKISNSDNASISNFENISTNNTTSYAIRNDSKDIPNIGELRMNYEHIFDTTGWELGVGVSYSALINGKSLNRFNDVNGDWEIDETQSNAYDYTENIGAVFVEVTKNWDKISARAGLRTEYTNLNGFSKSLNKEFIDSLYIIPFPSASIMYQASDKVAVTVSYDAGIDRPQFDNYDPFVVQSDSLRIDYGNPFLRPAIQQTIGLDFDLFYKYNLSLSYTHEKDPMSSVSFIKDNSFLTETTPWNAEAVETFSSSISVPFQLKWLTGWNSVWVNYAKYTFTPIFGRETFTNLTYGLYSYLTFKLPKSFDITNRFHVNKWGGSTSVNKVVVNWGLRATKKFNGNKFQLYFDLGNIIPPKYASETYSGNYIYNSTSQNQFTTFKLGFFMKFGRLKAPTNIQESKSNQGDRI</sequence>
<evidence type="ECO:0000259" key="5">
    <source>
        <dbReference type="Pfam" id="PF14905"/>
    </source>
</evidence>
<dbReference type="Gene3D" id="2.40.170.20">
    <property type="entry name" value="TonB-dependent receptor, beta-barrel domain"/>
    <property type="match status" value="1"/>
</dbReference>
<comment type="caution">
    <text evidence="6">The sequence shown here is derived from an EMBL/GenBank/DDBJ whole genome shotgun (WGS) entry which is preliminary data.</text>
</comment>
<dbReference type="GO" id="GO:0009279">
    <property type="term" value="C:cell outer membrane"/>
    <property type="evidence" value="ECO:0007669"/>
    <property type="project" value="UniProtKB-SubCell"/>
</dbReference>
<evidence type="ECO:0000313" key="6">
    <source>
        <dbReference type="EMBL" id="PZE18210.1"/>
    </source>
</evidence>
<dbReference type="InterPro" id="IPR036942">
    <property type="entry name" value="Beta-barrel_TonB_sf"/>
</dbReference>
<evidence type="ECO:0000313" key="7">
    <source>
        <dbReference type="Proteomes" id="UP000249248"/>
    </source>
</evidence>
<evidence type="ECO:0000256" key="1">
    <source>
        <dbReference type="ARBA" id="ARBA00004442"/>
    </source>
</evidence>
<dbReference type="Proteomes" id="UP000249248">
    <property type="component" value="Unassembled WGS sequence"/>
</dbReference>
<feature type="chain" id="PRO_5016121564" description="Outer membrane protein beta-barrel domain-containing protein" evidence="4">
    <location>
        <begin position="19"/>
        <end position="792"/>
    </location>
</feature>
<gene>
    <name evidence="6" type="ORF">DNU06_06235</name>
</gene>
<keyword evidence="7" id="KW-1185">Reference proteome</keyword>
<dbReference type="InterPro" id="IPR041700">
    <property type="entry name" value="OMP_b-brl_3"/>
</dbReference>
<dbReference type="Gene3D" id="2.170.130.10">
    <property type="entry name" value="TonB-dependent receptor, plug domain"/>
    <property type="match status" value="1"/>
</dbReference>
<keyword evidence="2" id="KW-0472">Membrane</keyword>
<dbReference type="EMBL" id="QKSB01000002">
    <property type="protein sequence ID" value="PZE18210.1"/>
    <property type="molecule type" value="Genomic_DNA"/>
</dbReference>
<dbReference type="RefSeq" id="WP_111062363.1">
    <property type="nucleotide sequence ID" value="NZ_JBHUCU010000002.1"/>
</dbReference>
<protein>
    <recommendedName>
        <fullName evidence="5">Outer membrane protein beta-barrel domain-containing protein</fullName>
    </recommendedName>
</protein>
<keyword evidence="3" id="KW-0998">Cell outer membrane</keyword>
<feature type="domain" description="Outer membrane protein beta-barrel" evidence="5">
    <location>
        <begin position="371"/>
        <end position="768"/>
    </location>
</feature>
<comment type="subcellular location">
    <subcellularLocation>
        <location evidence="1">Cell outer membrane</location>
    </subcellularLocation>
</comment>
<dbReference type="InterPro" id="IPR037066">
    <property type="entry name" value="Plug_dom_sf"/>
</dbReference>
<dbReference type="Pfam" id="PF14905">
    <property type="entry name" value="OMP_b-brl_3"/>
    <property type="match status" value="1"/>
</dbReference>